<dbReference type="VEuPathDB" id="VectorBase:SSCA009505"/>
<evidence type="ECO:0000259" key="8">
    <source>
        <dbReference type="Pfam" id="PF12697"/>
    </source>
</evidence>
<reference evidence="9" key="3">
    <citation type="submission" date="2020-01" db="EMBL/GenBank/DDBJ databases">
        <authorList>
            <person name="Korhonen P.K.K."/>
            <person name="Guangxu M.G."/>
            <person name="Wang T.W."/>
            <person name="Stroehlein A.J.S."/>
            <person name="Young N.D."/>
            <person name="Ang C.-S.A."/>
            <person name="Fernando D.W.F."/>
            <person name="Lu H.L."/>
            <person name="Taylor S.T."/>
            <person name="Ehtesham M.E.M."/>
            <person name="Najaraj S.H.N."/>
            <person name="Harsha G.H.G."/>
            <person name="Madugundu A.M."/>
            <person name="Renuse S.R."/>
            <person name="Holt D.H."/>
            <person name="Pandey A.P."/>
            <person name="Papenfuss A.P."/>
            <person name="Gasser R.B.G."/>
            <person name="Fischer K.F."/>
        </authorList>
    </citation>
    <scope>NUCLEOTIDE SEQUENCE</scope>
    <source>
        <strain evidence="9">SSS_KF_BRIS2020</strain>
    </source>
</reference>
<dbReference type="PANTHER" id="PTHR14189:SF0">
    <property type="entry name" value="PROTEIN PHOSPHATASE METHYLESTERASE 1"/>
    <property type="match status" value="1"/>
</dbReference>
<feature type="active site" evidence="6">
    <location>
        <position position="374"/>
    </location>
</feature>
<dbReference type="InterPro" id="IPR016812">
    <property type="entry name" value="PPase_methylesterase_euk"/>
</dbReference>
<accession>A0A131ZV74</accession>
<evidence type="ECO:0000256" key="6">
    <source>
        <dbReference type="PIRSR" id="PIRSR022950-1"/>
    </source>
</evidence>
<evidence type="ECO:0000256" key="1">
    <source>
        <dbReference type="ARBA" id="ARBA00008645"/>
    </source>
</evidence>
<feature type="region of interest" description="Disordered" evidence="7">
    <location>
        <begin position="1"/>
        <end position="27"/>
    </location>
</feature>
<dbReference type="EnsemblMetazoa" id="SSS_4150s_mrna">
    <property type="protein sequence ID" value="KAF7491787.1"/>
    <property type="gene ID" value="SSS_4150"/>
</dbReference>
<feature type="domain" description="AB hydrolase-1" evidence="8">
    <location>
        <begin position="82"/>
        <end position="192"/>
    </location>
</feature>
<evidence type="ECO:0000313" key="10">
    <source>
        <dbReference type="EMBL" id="KPM02654.1"/>
    </source>
</evidence>
<organism evidence="10 13">
    <name type="scientific">Sarcoptes scabiei</name>
    <name type="common">Itch mite</name>
    <name type="synonym">Acarus scabiei</name>
    <dbReference type="NCBI Taxonomy" id="52283"/>
    <lineage>
        <taxon>Eukaryota</taxon>
        <taxon>Metazoa</taxon>
        <taxon>Ecdysozoa</taxon>
        <taxon>Arthropoda</taxon>
        <taxon>Chelicerata</taxon>
        <taxon>Arachnida</taxon>
        <taxon>Acari</taxon>
        <taxon>Acariformes</taxon>
        <taxon>Sarcoptiformes</taxon>
        <taxon>Astigmata</taxon>
        <taxon>Psoroptidia</taxon>
        <taxon>Sarcoptoidea</taxon>
        <taxon>Sarcoptidae</taxon>
        <taxon>Sarcoptinae</taxon>
        <taxon>Sarcoptes</taxon>
    </lineage>
</organism>
<dbReference type="PIRSF" id="PIRSF022950">
    <property type="entry name" value="PPase_methylesterase_euk"/>
    <property type="match status" value="1"/>
</dbReference>
<dbReference type="OrthoDB" id="194865at2759"/>
<dbReference type="Pfam" id="PF12697">
    <property type="entry name" value="Abhydrolase_6"/>
    <property type="match status" value="1"/>
</dbReference>
<dbReference type="SUPFAM" id="SSF53474">
    <property type="entry name" value="alpha/beta-Hydrolases"/>
    <property type="match status" value="1"/>
</dbReference>
<keyword evidence="3 5" id="KW-0378">Hydrolase</keyword>
<dbReference type="EMBL" id="JXLN01002530">
    <property type="protein sequence ID" value="KPM02654.1"/>
    <property type="molecule type" value="Genomic_DNA"/>
</dbReference>
<dbReference type="PANTHER" id="PTHR14189">
    <property type="entry name" value="PROTEIN PHOSPHATASE METHYLESTERASE-1 RELATED"/>
    <property type="match status" value="1"/>
</dbReference>
<dbReference type="InterPro" id="IPR000073">
    <property type="entry name" value="AB_hydrolase_1"/>
</dbReference>
<sequence length="411" mass="46132">MQHPSGLPKHMQRFRPPIGGSNRRNELKKPFGFGSKHRINLDFNPSCWSDYFTSKKDIAINDNDVFRIYFNQTETDLDTKMLVLLHGGGFSGLTWALFAKNLVGLCHINIMAIDIRGHGSSKTSEDSDLSVQTIVNDITEILKNVFQSSMPELILMGHSMGGALATHFVDKCSDEWLRNRVIGLIVIDVVEGTAKDSLSQMQQVLHARPNGFRSVQHAIEWCIKSGQVKNLEAAKISMIGQISHKKNGICAVDMAETEIQEIDEKNDHNQKLSRETSFGLTILDENSVAENGNHRTVSDSTHNQTSNEFVWRIDLSKTEPYWMEWFTGLNQVFLSSKGGAKLLMLAGVDRLDGPMTVGQMQGKFQMQILPKVGHVIQEDDPDSVAQIVANYLVRNRFSKAKIELDHFFPSC</sequence>
<proteinExistence type="inferred from homology"/>
<dbReference type="EC" id="3.1.1.-" evidence="5"/>
<comment type="function">
    <text evidence="5">Demethylates proteins that have been reversibly carboxymethylated.</text>
</comment>
<comment type="catalytic activity">
    <reaction evidence="4">
        <text>[phosphatase 2A protein]-C-terminal L-leucine methyl ester + H2O = [phosphatase 2A protein]-C-terminal L-leucine + methanol + H(+)</text>
        <dbReference type="Rhea" id="RHEA:48548"/>
        <dbReference type="Rhea" id="RHEA-COMP:12134"/>
        <dbReference type="Rhea" id="RHEA-COMP:12135"/>
        <dbReference type="ChEBI" id="CHEBI:15377"/>
        <dbReference type="ChEBI" id="CHEBI:15378"/>
        <dbReference type="ChEBI" id="CHEBI:17790"/>
        <dbReference type="ChEBI" id="CHEBI:90516"/>
        <dbReference type="ChEBI" id="CHEBI:90517"/>
        <dbReference type="EC" id="3.1.1.89"/>
    </reaction>
</comment>
<gene>
    <name evidence="10" type="ORF">QR98_0010700</name>
    <name evidence="9" type="ORF">SSS_4150</name>
</gene>
<keyword evidence="12" id="KW-1185">Reference proteome</keyword>
<dbReference type="GO" id="GO:0051723">
    <property type="term" value="F:protein methylesterase activity"/>
    <property type="evidence" value="ECO:0007669"/>
    <property type="project" value="UniProtKB-EC"/>
</dbReference>
<evidence type="ECO:0000256" key="3">
    <source>
        <dbReference type="ARBA" id="ARBA00022801"/>
    </source>
</evidence>
<evidence type="ECO:0000313" key="13">
    <source>
        <dbReference type="Proteomes" id="UP000616769"/>
    </source>
</evidence>
<reference evidence="10 13" key="1">
    <citation type="journal article" date="2015" name="Parasit. Vectors">
        <title>Draft genome of the scabies mite.</title>
        <authorList>
            <person name="Rider S.D.Jr."/>
            <person name="Morgan M.S."/>
            <person name="Arlian L.G."/>
        </authorList>
    </citation>
    <scope>NUCLEOTIDE SEQUENCE [LARGE SCALE GENOMIC DNA]</scope>
    <source>
        <strain evidence="10">Arlian Lab</strain>
    </source>
</reference>
<evidence type="ECO:0000256" key="7">
    <source>
        <dbReference type="SAM" id="MobiDB-lite"/>
    </source>
</evidence>
<evidence type="ECO:0000313" key="12">
    <source>
        <dbReference type="Proteomes" id="UP000070412"/>
    </source>
</evidence>
<dbReference type="EMBL" id="WVUK01000058">
    <property type="protein sequence ID" value="KAF7491787.1"/>
    <property type="molecule type" value="Genomic_DNA"/>
</dbReference>
<evidence type="ECO:0000256" key="5">
    <source>
        <dbReference type="PIRNR" id="PIRNR022950"/>
    </source>
</evidence>
<reference evidence="12" key="2">
    <citation type="journal article" date="2020" name="PLoS Negl. Trop. Dis.">
        <title>High-quality nuclear genome for Sarcoptes scabiei-A critical resource for a neglected parasite.</title>
        <authorList>
            <person name="Korhonen P.K."/>
            <person name="Gasser R.B."/>
            <person name="Ma G."/>
            <person name="Wang T."/>
            <person name="Stroehlein A.J."/>
            <person name="Young N.D."/>
            <person name="Ang C.S."/>
            <person name="Fernando D.D."/>
            <person name="Lu H.C."/>
            <person name="Taylor S."/>
            <person name="Reynolds S.L."/>
            <person name="Mofiz E."/>
            <person name="Najaraj S.H."/>
            <person name="Gowda H."/>
            <person name="Madugundu A."/>
            <person name="Renuse S."/>
            <person name="Holt D."/>
            <person name="Pandey A."/>
            <person name="Papenfuss A.T."/>
            <person name="Fischer K."/>
        </authorList>
    </citation>
    <scope>NUCLEOTIDE SEQUENCE [LARGE SCALE GENOMIC DNA]</scope>
</reference>
<evidence type="ECO:0000313" key="11">
    <source>
        <dbReference type="EnsemblMetazoa" id="KAF7491787.1"/>
    </source>
</evidence>
<dbReference type="Gene3D" id="3.40.50.1820">
    <property type="entry name" value="alpha/beta hydrolase"/>
    <property type="match status" value="1"/>
</dbReference>
<dbReference type="Proteomes" id="UP000616769">
    <property type="component" value="Unassembled WGS sequence"/>
</dbReference>
<keyword evidence="2 5" id="KW-0719">Serine esterase</keyword>
<comment type="similarity">
    <text evidence="1 5">Belongs to the AB hydrolase superfamily.</text>
</comment>
<name>A0A131ZV74_SARSC</name>
<feature type="active site" evidence="6">
    <location>
        <position position="159"/>
    </location>
</feature>
<dbReference type="Proteomes" id="UP000070412">
    <property type="component" value="Unassembled WGS sequence"/>
</dbReference>
<feature type="active site" evidence="6">
    <location>
        <position position="188"/>
    </location>
</feature>
<protein>
    <recommendedName>
        <fullName evidence="5">Protein phosphatase methylesterase 1</fullName>
        <shortName evidence="5">PME-1</shortName>
        <ecNumber evidence="5">3.1.1.-</ecNumber>
    </recommendedName>
</protein>
<reference evidence="11" key="4">
    <citation type="submission" date="2022-06" db="UniProtKB">
        <authorList>
            <consortium name="EnsemblMetazoa"/>
        </authorList>
    </citation>
    <scope>IDENTIFICATION</scope>
</reference>
<dbReference type="AlphaFoldDB" id="A0A131ZV74"/>
<dbReference type="InterPro" id="IPR029058">
    <property type="entry name" value="AB_hydrolase_fold"/>
</dbReference>
<evidence type="ECO:0000256" key="2">
    <source>
        <dbReference type="ARBA" id="ARBA00022487"/>
    </source>
</evidence>
<evidence type="ECO:0000256" key="4">
    <source>
        <dbReference type="ARBA" id="ARBA00049203"/>
    </source>
</evidence>
<evidence type="ECO:0000313" key="9">
    <source>
        <dbReference type="EMBL" id="KAF7491787.1"/>
    </source>
</evidence>